<sequence length="194" mass="21933">MSSPPHFPLPQVGFHVAQDANTQFEEQFNDQATHIRTNATHVTQENENVWNSQEIFEKISEMAMTAYDAICAVRDHHPQYMFQAQEEPVTLDSAMFPIDLPGIQYPIEPPANNLMPHPHPAGPVHVDPFGGQTIVAPTTPATYDDNQIPGSDLSWLRQPETHPWVEVKVYDFDLTKTGLNPLACTILQQRLRLR</sequence>
<keyword evidence="2" id="KW-1185">Reference proteome</keyword>
<name>A0AAV5AQZ6_9AGAM</name>
<dbReference type="Proteomes" id="UP001050691">
    <property type="component" value="Unassembled WGS sequence"/>
</dbReference>
<organism evidence="1 2">
    <name type="scientific">Clathrus columnatus</name>
    <dbReference type="NCBI Taxonomy" id="1419009"/>
    <lineage>
        <taxon>Eukaryota</taxon>
        <taxon>Fungi</taxon>
        <taxon>Dikarya</taxon>
        <taxon>Basidiomycota</taxon>
        <taxon>Agaricomycotina</taxon>
        <taxon>Agaricomycetes</taxon>
        <taxon>Phallomycetidae</taxon>
        <taxon>Phallales</taxon>
        <taxon>Clathraceae</taxon>
        <taxon>Clathrus</taxon>
    </lineage>
</organism>
<comment type="caution">
    <text evidence="1">The sequence shown here is derived from an EMBL/GenBank/DDBJ whole genome shotgun (WGS) entry which is preliminary data.</text>
</comment>
<proteinExistence type="predicted"/>
<dbReference type="EMBL" id="BPWL01000016">
    <property type="protein sequence ID" value="GJJ16252.1"/>
    <property type="molecule type" value="Genomic_DNA"/>
</dbReference>
<evidence type="ECO:0000313" key="1">
    <source>
        <dbReference type="EMBL" id="GJJ16252.1"/>
    </source>
</evidence>
<dbReference type="AlphaFoldDB" id="A0AAV5AQZ6"/>
<accession>A0AAV5AQZ6</accession>
<gene>
    <name evidence="1" type="ORF">Clacol_010548</name>
</gene>
<protein>
    <submittedName>
        <fullName evidence="1">Uncharacterized protein</fullName>
    </submittedName>
</protein>
<evidence type="ECO:0000313" key="2">
    <source>
        <dbReference type="Proteomes" id="UP001050691"/>
    </source>
</evidence>
<reference evidence="1" key="1">
    <citation type="submission" date="2021-10" db="EMBL/GenBank/DDBJ databases">
        <title>De novo Genome Assembly of Clathrus columnatus (Basidiomycota, Fungi) Using Illumina and Nanopore Sequence Data.</title>
        <authorList>
            <person name="Ogiso-Tanaka E."/>
            <person name="Itagaki H."/>
            <person name="Hosoya T."/>
            <person name="Hosaka K."/>
        </authorList>
    </citation>
    <scope>NUCLEOTIDE SEQUENCE</scope>
    <source>
        <strain evidence="1">MO-923</strain>
    </source>
</reference>